<keyword evidence="3" id="KW-1185">Reference proteome</keyword>
<proteinExistence type="predicted"/>
<reference evidence="2 3" key="1">
    <citation type="submission" date="2022-07" db="EMBL/GenBank/DDBJ databases">
        <title>Novel species in genus cellulomonas.</title>
        <authorList>
            <person name="Ye L."/>
        </authorList>
    </citation>
    <scope>NUCLEOTIDE SEQUENCE [LARGE SCALE GENOMIC DNA]</scope>
    <source>
        <strain evidence="3">zg-Y908</strain>
    </source>
</reference>
<evidence type="ECO:0000256" key="1">
    <source>
        <dbReference type="SAM" id="MobiDB-lite"/>
    </source>
</evidence>
<dbReference type="RefSeq" id="WP_256791162.1">
    <property type="nucleotide sequence ID" value="NZ_CP101989.1"/>
</dbReference>
<dbReference type="EMBL" id="CP101989">
    <property type="protein sequence ID" value="UUI64408.1"/>
    <property type="molecule type" value="Genomic_DNA"/>
</dbReference>
<dbReference type="Proteomes" id="UP001317322">
    <property type="component" value="Chromosome"/>
</dbReference>
<name>A0ABY5K2Y1_9CELL</name>
<feature type="region of interest" description="Disordered" evidence="1">
    <location>
        <begin position="171"/>
        <end position="239"/>
    </location>
</feature>
<accession>A0ABY5K2Y1</accession>
<evidence type="ECO:0000313" key="3">
    <source>
        <dbReference type="Proteomes" id="UP001317322"/>
    </source>
</evidence>
<sequence>MGEARRRRGLVRRGALPALWGCCAYLMVAGLAGVPGALAERDLAQDLVADGRPAVATDARVLVKVQSRARFLVSEVEVSFETSDGRAVTAPLAGPVRERVEDVSGGWQAPPPGSVYAPPLPVRYLAAAPHVVMGERELAAADGRWVRQTVTVAAAGGVPTVLGAAVWVSRRRAHRSGGGRPSGGRSRQVDGTKVGGLPDREEDAVAAGRRLAEEHHVHAADGTIADTSSHGNDPRDIPA</sequence>
<gene>
    <name evidence="2" type="ORF">NP075_14960</name>
</gene>
<protein>
    <submittedName>
        <fullName evidence="2">Uncharacterized protein</fullName>
    </submittedName>
</protein>
<organism evidence="2 3">
    <name type="scientific">Cellulomonas wangsupingiae</name>
    <dbReference type="NCBI Taxonomy" id="2968085"/>
    <lineage>
        <taxon>Bacteria</taxon>
        <taxon>Bacillati</taxon>
        <taxon>Actinomycetota</taxon>
        <taxon>Actinomycetes</taxon>
        <taxon>Micrococcales</taxon>
        <taxon>Cellulomonadaceae</taxon>
        <taxon>Cellulomonas</taxon>
    </lineage>
</organism>
<feature type="compositionally biased region" description="Basic and acidic residues" evidence="1">
    <location>
        <begin position="210"/>
        <end position="219"/>
    </location>
</feature>
<evidence type="ECO:0000313" key="2">
    <source>
        <dbReference type="EMBL" id="UUI64408.1"/>
    </source>
</evidence>